<dbReference type="PANTHER" id="PTHR42695:SF5">
    <property type="entry name" value="GLUTAMINE AMIDOTRANSFERASE YLR126C-RELATED"/>
    <property type="match status" value="1"/>
</dbReference>
<dbReference type="SUPFAM" id="SSF52317">
    <property type="entry name" value="Class I glutamine amidotransferase-like"/>
    <property type="match status" value="1"/>
</dbReference>
<dbReference type="InterPro" id="IPR044992">
    <property type="entry name" value="ChyE-like"/>
</dbReference>
<reference evidence="2 3" key="1">
    <citation type="submission" date="2016-10" db="EMBL/GenBank/DDBJ databases">
        <authorList>
            <person name="de Groot N.N."/>
        </authorList>
    </citation>
    <scope>NUCLEOTIDE SEQUENCE [LARGE SCALE GENOMIC DNA]</scope>
    <source>
        <strain evidence="2 3">DSM 45434</strain>
    </source>
</reference>
<dbReference type="GO" id="GO:0005829">
    <property type="term" value="C:cytosol"/>
    <property type="evidence" value="ECO:0007669"/>
    <property type="project" value="TreeGrafter"/>
</dbReference>
<name>A0A1H1P1G2_9CORY</name>
<dbReference type="Pfam" id="PF00117">
    <property type="entry name" value="GATase"/>
    <property type="match status" value="1"/>
</dbReference>
<feature type="domain" description="Glutamine amidotransferase" evidence="1">
    <location>
        <begin position="26"/>
        <end position="197"/>
    </location>
</feature>
<evidence type="ECO:0000259" key="1">
    <source>
        <dbReference type="Pfam" id="PF00117"/>
    </source>
</evidence>
<dbReference type="Proteomes" id="UP000182237">
    <property type="component" value="Chromosome I"/>
</dbReference>
<dbReference type="PANTHER" id="PTHR42695">
    <property type="entry name" value="GLUTAMINE AMIDOTRANSFERASE YLR126C-RELATED"/>
    <property type="match status" value="1"/>
</dbReference>
<sequence length="241" mass="26210">MSRFLLVCLRNGEIGPSVVEAELNDILRATALAREDVEVRVIDSPSATIGDVSGFAGVIVGGSSLTVTTPQYNAWQNHVNAELRGLLTADVPVFFICFGMCWLVDALGGAVGHSSPEASGPTVVELTDAAHDDPLLADFPARFDALTGHTENPEVVPADLTVLATGPTTTVQVARWGEKVWACQFHAEMDAPAMKTRMDFFYDYGYFPLTDYDTIIASLPSVDVTWSNELLRRYVQHCRSE</sequence>
<dbReference type="CDD" id="cd01741">
    <property type="entry name" value="GATase1_1"/>
    <property type="match status" value="1"/>
</dbReference>
<dbReference type="AlphaFoldDB" id="A0A1H1P1G2"/>
<dbReference type="eggNOG" id="COG0518">
    <property type="taxonomic scope" value="Bacteria"/>
</dbReference>
<keyword evidence="3" id="KW-1185">Reference proteome</keyword>
<proteinExistence type="predicted"/>
<dbReference type="RefSeq" id="WP_040421579.1">
    <property type="nucleotide sequence ID" value="NZ_LT629765.1"/>
</dbReference>
<gene>
    <name evidence="2" type="ORF">SAMN04488539_0907</name>
</gene>
<dbReference type="Gene3D" id="3.40.50.880">
    <property type="match status" value="1"/>
</dbReference>
<dbReference type="InterPro" id="IPR029062">
    <property type="entry name" value="Class_I_gatase-like"/>
</dbReference>
<dbReference type="EMBL" id="LT629765">
    <property type="protein sequence ID" value="SDS05057.1"/>
    <property type="molecule type" value="Genomic_DNA"/>
</dbReference>
<dbReference type="STRING" id="1203190.GCA_000312345_01818"/>
<organism evidence="2 3">
    <name type="scientific">Corynebacterium timonense</name>
    <dbReference type="NCBI Taxonomy" id="441500"/>
    <lineage>
        <taxon>Bacteria</taxon>
        <taxon>Bacillati</taxon>
        <taxon>Actinomycetota</taxon>
        <taxon>Actinomycetes</taxon>
        <taxon>Mycobacteriales</taxon>
        <taxon>Corynebacteriaceae</taxon>
        <taxon>Corynebacterium</taxon>
    </lineage>
</organism>
<dbReference type="OrthoDB" id="5196541at2"/>
<evidence type="ECO:0000313" key="2">
    <source>
        <dbReference type="EMBL" id="SDS05057.1"/>
    </source>
</evidence>
<accession>A0A1H1P1G2</accession>
<dbReference type="PROSITE" id="PS51273">
    <property type="entry name" value="GATASE_TYPE_1"/>
    <property type="match status" value="1"/>
</dbReference>
<evidence type="ECO:0000313" key="3">
    <source>
        <dbReference type="Proteomes" id="UP000182237"/>
    </source>
</evidence>
<protein>
    <submittedName>
        <fullName evidence="2">GMP synthase (Glutamine-hydrolysing)</fullName>
    </submittedName>
</protein>
<dbReference type="InterPro" id="IPR017926">
    <property type="entry name" value="GATASE"/>
</dbReference>